<dbReference type="InterPro" id="IPR012258">
    <property type="entry name" value="Acyl-CoA_oxidase"/>
</dbReference>
<evidence type="ECO:0000313" key="20">
    <source>
        <dbReference type="Proteomes" id="UP001152747"/>
    </source>
</evidence>
<feature type="active site" description="Proton acceptor" evidence="14">
    <location>
        <position position="430"/>
    </location>
</feature>
<name>A0A9P1IW86_9PELO</name>
<feature type="binding site" evidence="15">
    <location>
        <position position="187"/>
    </location>
    <ligand>
        <name>FAD</name>
        <dbReference type="ChEBI" id="CHEBI:57692"/>
    </ligand>
</feature>
<evidence type="ECO:0000256" key="15">
    <source>
        <dbReference type="PIRSR" id="PIRSR000168-2"/>
    </source>
</evidence>
<evidence type="ECO:0000256" key="10">
    <source>
        <dbReference type="ARBA" id="ARBA00023002"/>
    </source>
</evidence>
<dbReference type="GO" id="GO:0003997">
    <property type="term" value="F:acyl-CoA oxidase activity"/>
    <property type="evidence" value="ECO:0007669"/>
    <property type="project" value="InterPro"/>
</dbReference>
<dbReference type="EMBL" id="CANHGI010000005">
    <property type="protein sequence ID" value="CAI5451297.1"/>
    <property type="molecule type" value="Genomic_DNA"/>
</dbReference>
<dbReference type="InterPro" id="IPR046373">
    <property type="entry name" value="Acyl-CoA_Oxase/DH_mid-dom_sf"/>
</dbReference>
<dbReference type="GO" id="GO:0005524">
    <property type="term" value="F:ATP binding"/>
    <property type="evidence" value="ECO:0007669"/>
    <property type="project" value="UniProtKB-KW"/>
</dbReference>
<feature type="binding site" evidence="15">
    <location>
        <position position="148"/>
    </location>
    <ligand>
        <name>FAD</name>
        <dbReference type="ChEBI" id="CHEBI:57692"/>
    </ligand>
</feature>
<dbReference type="GO" id="GO:0005504">
    <property type="term" value="F:fatty acid binding"/>
    <property type="evidence" value="ECO:0007669"/>
    <property type="project" value="TreeGrafter"/>
</dbReference>
<keyword evidence="7 13" id="KW-0274">FAD</keyword>
<feature type="domain" description="Acyl-CoA oxidase C-terminal" evidence="16">
    <location>
        <begin position="487"/>
        <end position="662"/>
    </location>
</feature>
<proteinExistence type="inferred from homology"/>
<evidence type="ECO:0000256" key="14">
    <source>
        <dbReference type="PIRSR" id="PIRSR000168-1"/>
    </source>
</evidence>
<dbReference type="Gene3D" id="1.10.540.10">
    <property type="entry name" value="Acyl-CoA dehydrogenase/oxidase, N-terminal domain"/>
    <property type="match status" value="1"/>
</dbReference>
<dbReference type="GO" id="GO:0005777">
    <property type="term" value="C:peroxisome"/>
    <property type="evidence" value="ECO:0007669"/>
    <property type="project" value="UniProtKB-SubCell"/>
</dbReference>
<evidence type="ECO:0000256" key="13">
    <source>
        <dbReference type="PIRNR" id="PIRNR000168"/>
    </source>
</evidence>
<gene>
    <name evidence="19" type="ORF">CAMP_LOCUS13934</name>
</gene>
<comment type="similarity">
    <text evidence="4 13">Belongs to the acyl-CoA oxidase family.</text>
</comment>
<evidence type="ECO:0000259" key="16">
    <source>
        <dbReference type="Pfam" id="PF01756"/>
    </source>
</evidence>
<evidence type="ECO:0000256" key="7">
    <source>
        <dbReference type="ARBA" id="ARBA00022827"/>
    </source>
</evidence>
<dbReference type="FunFam" id="1.10.540.10:FF:000006">
    <property type="entry name" value="Acyl-coenzyme A oxidase"/>
    <property type="match status" value="1"/>
</dbReference>
<dbReference type="PANTHER" id="PTHR10909:SF351">
    <property type="entry name" value="ACYL-COENZYME A OXIDASE"/>
    <property type="match status" value="1"/>
</dbReference>
<dbReference type="AlphaFoldDB" id="A0A9P1IW86"/>
<keyword evidence="6" id="KW-0547">Nucleotide-binding</keyword>
<dbReference type="InterPro" id="IPR009100">
    <property type="entry name" value="AcylCoA_DH/oxidase_NM_dom_sf"/>
</dbReference>
<keyword evidence="20" id="KW-1185">Reference proteome</keyword>
<evidence type="ECO:0000256" key="5">
    <source>
        <dbReference type="ARBA" id="ARBA00022630"/>
    </source>
</evidence>
<evidence type="ECO:0000259" key="17">
    <source>
        <dbReference type="Pfam" id="PF14749"/>
    </source>
</evidence>
<evidence type="ECO:0000256" key="2">
    <source>
        <dbReference type="ARBA" id="ARBA00004275"/>
    </source>
</evidence>
<dbReference type="Proteomes" id="UP001152747">
    <property type="component" value="Unassembled WGS sequence"/>
</dbReference>
<dbReference type="SUPFAM" id="SSF47203">
    <property type="entry name" value="Acyl-CoA dehydrogenase C-terminal domain-like"/>
    <property type="match status" value="2"/>
</dbReference>
<dbReference type="InterPro" id="IPR002655">
    <property type="entry name" value="Acyl-CoA_oxidase_C"/>
</dbReference>
<evidence type="ECO:0000256" key="3">
    <source>
        <dbReference type="ARBA" id="ARBA00004846"/>
    </source>
</evidence>
<keyword evidence="10" id="KW-0560">Oxidoreductase</keyword>
<sequence length="668" mass="75799">MNPYIQTNDNPDITKERKNASFDVEKFSEFYVGGKRVLAVRREVEKYVEDRKELRDPIPSAFMSREELIDNSMRKMVEMVSHEDMFDITNIEKLSYYASLVHVREVHALSLHYLMFVPVIQSQGTSEQIEKWMTLGLARAISGTYAQTELGHGTNLSKLETTATYDSKTQEFILNTPKISAAKWWPGSLGKFSNHAVVVAILYTNGECKGPHPFVVQIRDTETHKVLPNIKLGDIGPKMGINASDNGYMIFNNLRIPRENMLMKHSKVLPDGKYIKPPHSKLAYGGMVFVRSMMVRDIANHLAIAATIATRYSSVRRQGEITPGKPEVQILDYQTQQLRIFPSIARAIAFRFAGQELRNIFKKVSKQLTQGNAELLPEIHALSSGLKAVVTFEVQQGIEQCRLSCGGHGYSMASAFPELLGFSCASCTYEGDNIVLLLQVAKFLIKSVEKIRSGQGSDLAEICEYLNRKEARNSTLNDFKTYTNYDIVSDIEFVARRQVFRAFNKFEEAKKTMSKEHAWNSSAIEFCKASRWHVKLYIVRNFFKKVDQDAPQEIRPVLKNLARLYAFDLIASAAGNFMENGYMHFEQIQQIKNGFYECLSILRPDAVSVVDGFAINEIELRSVLGRRDGNVYPALLEWAQNSSLNKKEVLAPFEKHIGPMMKKARSML</sequence>
<evidence type="ECO:0000259" key="18">
    <source>
        <dbReference type="Pfam" id="PF22924"/>
    </source>
</evidence>
<dbReference type="InterPro" id="IPR037069">
    <property type="entry name" value="AcylCoA_DH/ox_N_sf"/>
</dbReference>
<dbReference type="GO" id="GO:0033540">
    <property type="term" value="P:fatty acid beta-oxidation using acyl-CoA oxidase"/>
    <property type="evidence" value="ECO:0007669"/>
    <property type="project" value="TreeGrafter"/>
</dbReference>
<evidence type="ECO:0000256" key="8">
    <source>
        <dbReference type="ARBA" id="ARBA00022832"/>
    </source>
</evidence>
<protein>
    <recommendedName>
        <fullName evidence="13">Acyl-coenzyme A oxidase</fullName>
    </recommendedName>
</protein>
<dbReference type="Gene3D" id="2.40.110.10">
    <property type="entry name" value="Butyryl-CoA Dehydrogenase, subunit A, domain 2"/>
    <property type="match status" value="1"/>
</dbReference>
<evidence type="ECO:0000256" key="12">
    <source>
        <dbReference type="ARBA" id="ARBA00023140"/>
    </source>
</evidence>
<dbReference type="SUPFAM" id="SSF56645">
    <property type="entry name" value="Acyl-CoA dehydrogenase NM domain-like"/>
    <property type="match status" value="1"/>
</dbReference>
<dbReference type="Pfam" id="PF14749">
    <property type="entry name" value="Acyl-CoA_ox_N"/>
    <property type="match status" value="1"/>
</dbReference>
<feature type="domain" description="Acyl-coenzyme A oxidase N-terminal" evidence="17">
    <location>
        <begin position="23"/>
        <end position="135"/>
    </location>
</feature>
<evidence type="ECO:0000256" key="4">
    <source>
        <dbReference type="ARBA" id="ARBA00006288"/>
    </source>
</evidence>
<evidence type="ECO:0000313" key="19">
    <source>
        <dbReference type="EMBL" id="CAI5451297.1"/>
    </source>
</evidence>
<dbReference type="Pfam" id="PF22924">
    <property type="entry name" value="ACOX_C_alpha1"/>
    <property type="match status" value="1"/>
</dbReference>
<dbReference type="Pfam" id="PF01756">
    <property type="entry name" value="ACOX"/>
    <property type="match status" value="1"/>
</dbReference>
<keyword evidence="5 13" id="KW-0285">Flavoprotein</keyword>
<comment type="subcellular location">
    <subcellularLocation>
        <location evidence="2">Peroxisome</location>
    </subcellularLocation>
</comment>
<comment type="caution">
    <text evidence="19">The sequence shown here is derived from an EMBL/GenBank/DDBJ whole genome shotgun (WGS) entry which is preliminary data.</text>
</comment>
<dbReference type="InterPro" id="IPR055060">
    <property type="entry name" value="ACOX_C_alpha1"/>
</dbReference>
<reference evidence="19" key="1">
    <citation type="submission" date="2022-11" db="EMBL/GenBank/DDBJ databases">
        <authorList>
            <person name="Kikuchi T."/>
        </authorList>
    </citation>
    <scope>NUCLEOTIDE SEQUENCE</scope>
    <source>
        <strain evidence="19">PS1010</strain>
    </source>
</reference>
<organism evidence="19 20">
    <name type="scientific">Caenorhabditis angaria</name>
    <dbReference type="NCBI Taxonomy" id="860376"/>
    <lineage>
        <taxon>Eukaryota</taxon>
        <taxon>Metazoa</taxon>
        <taxon>Ecdysozoa</taxon>
        <taxon>Nematoda</taxon>
        <taxon>Chromadorea</taxon>
        <taxon>Rhabditida</taxon>
        <taxon>Rhabditina</taxon>
        <taxon>Rhabditomorpha</taxon>
        <taxon>Rhabditoidea</taxon>
        <taxon>Rhabditidae</taxon>
        <taxon>Peloderinae</taxon>
        <taxon>Caenorhabditis</taxon>
    </lineage>
</organism>
<dbReference type="PANTHER" id="PTHR10909">
    <property type="entry name" value="ELECTRON TRANSPORT OXIDOREDUCTASE"/>
    <property type="match status" value="1"/>
</dbReference>
<dbReference type="FunFam" id="1.20.140.10:FF:000005">
    <property type="entry name" value="Acyl-coenzyme A oxidase"/>
    <property type="match status" value="1"/>
</dbReference>
<dbReference type="PIRSF" id="PIRSF000168">
    <property type="entry name" value="Acyl-CoA_oxidase"/>
    <property type="match status" value="1"/>
</dbReference>
<evidence type="ECO:0000256" key="1">
    <source>
        <dbReference type="ARBA" id="ARBA00001974"/>
    </source>
</evidence>
<dbReference type="GO" id="GO:0055088">
    <property type="term" value="P:lipid homeostasis"/>
    <property type="evidence" value="ECO:0007669"/>
    <property type="project" value="TreeGrafter"/>
</dbReference>
<keyword evidence="8" id="KW-0276">Fatty acid metabolism</keyword>
<dbReference type="FunFam" id="2.40.110.10:FF:000003">
    <property type="entry name" value="Acyl-coenzyme A oxidase"/>
    <property type="match status" value="1"/>
</dbReference>
<dbReference type="InterPro" id="IPR029320">
    <property type="entry name" value="Acyl-CoA_ox_N"/>
</dbReference>
<feature type="domain" description="Acyl-CoA oxidase C-alpha1" evidence="18">
    <location>
        <begin position="284"/>
        <end position="445"/>
    </location>
</feature>
<dbReference type="Gene3D" id="1.20.140.10">
    <property type="entry name" value="Butyryl-CoA Dehydrogenase, subunit A, domain 3"/>
    <property type="match status" value="2"/>
</dbReference>
<evidence type="ECO:0000256" key="11">
    <source>
        <dbReference type="ARBA" id="ARBA00023098"/>
    </source>
</evidence>
<comment type="pathway">
    <text evidence="3">Lipid metabolism; peroxisomal fatty acid beta-oxidation.</text>
</comment>
<dbReference type="InterPro" id="IPR036250">
    <property type="entry name" value="AcylCo_DH-like_C"/>
</dbReference>
<comment type="cofactor">
    <cofactor evidence="1">
        <name>FAD</name>
        <dbReference type="ChEBI" id="CHEBI:57692"/>
    </cofactor>
</comment>
<dbReference type="FunFam" id="1.20.140.10:FF:000013">
    <property type="entry name" value="Acyl-coenzyme A oxidase"/>
    <property type="match status" value="1"/>
</dbReference>
<keyword evidence="12" id="KW-0576">Peroxisome</keyword>
<accession>A0A9P1IW86</accession>
<dbReference type="OrthoDB" id="538336at2759"/>
<evidence type="ECO:0000256" key="9">
    <source>
        <dbReference type="ARBA" id="ARBA00022840"/>
    </source>
</evidence>
<keyword evidence="9" id="KW-0067">ATP-binding</keyword>
<keyword evidence="11" id="KW-0443">Lipid metabolism</keyword>
<evidence type="ECO:0000256" key="6">
    <source>
        <dbReference type="ARBA" id="ARBA00022741"/>
    </source>
</evidence>
<dbReference type="GO" id="GO:0071949">
    <property type="term" value="F:FAD binding"/>
    <property type="evidence" value="ECO:0007669"/>
    <property type="project" value="InterPro"/>
</dbReference>